<dbReference type="OrthoDB" id="7629852at2"/>
<keyword evidence="6" id="KW-1185">Reference proteome</keyword>
<dbReference type="PANTHER" id="PTHR46115">
    <property type="entry name" value="THIOREDOXIN-LIKE PROTEIN 1"/>
    <property type="match status" value="1"/>
</dbReference>
<proteinExistence type="predicted"/>
<dbReference type="InterPro" id="IPR036249">
    <property type="entry name" value="Thioredoxin-like_sf"/>
</dbReference>
<evidence type="ECO:0000313" key="5">
    <source>
        <dbReference type="Proteomes" id="UP000035213"/>
    </source>
</evidence>
<dbReference type="Gene3D" id="3.40.30.10">
    <property type="entry name" value="Glutaredoxin"/>
    <property type="match status" value="1"/>
</dbReference>
<accession>A0A0G3M5A7</accession>
<protein>
    <submittedName>
        <fullName evidence="3 4">Thioredoxin</fullName>
    </submittedName>
</protein>
<dbReference type="Proteomes" id="UP000035213">
    <property type="component" value="Chromosome"/>
</dbReference>
<dbReference type="EMBL" id="CP050995">
    <property type="protein sequence ID" value="QIY90182.1"/>
    <property type="molecule type" value="Genomic_DNA"/>
</dbReference>
<keyword evidence="1" id="KW-1015">Disulfide bond</keyword>
<gene>
    <name evidence="4" type="ORF">FOB44_05690</name>
    <name evidence="3" type="ORF">OK18_16655</name>
</gene>
<sequence length="102" mass="11641">MYTELTEDTLQNIVNDNEKVVVQYGATWCGNCRIMKPKFKKLASENESIPFLYVDAEKLPESRKLAKVDNLPTFAIFKNGELVNQVQSNQAESLINLFNELV</sequence>
<dbReference type="PRINTS" id="PR00421">
    <property type="entry name" value="THIOREDOXIN"/>
</dbReference>
<organism evidence="3 5">
    <name type="scientific">Chryseobacterium gallinarum</name>
    <dbReference type="NCBI Taxonomy" id="1324352"/>
    <lineage>
        <taxon>Bacteria</taxon>
        <taxon>Pseudomonadati</taxon>
        <taxon>Bacteroidota</taxon>
        <taxon>Flavobacteriia</taxon>
        <taxon>Flavobacteriales</taxon>
        <taxon>Weeksellaceae</taxon>
        <taxon>Chryseobacterium group</taxon>
        <taxon>Chryseobacterium</taxon>
    </lineage>
</organism>
<dbReference type="SUPFAM" id="SSF52833">
    <property type="entry name" value="Thioredoxin-like"/>
    <property type="match status" value="1"/>
</dbReference>
<feature type="domain" description="Thioredoxin" evidence="2">
    <location>
        <begin position="1"/>
        <end position="102"/>
    </location>
</feature>
<dbReference type="PATRIC" id="fig|1324352.5.peg.3480"/>
<dbReference type="Pfam" id="PF00085">
    <property type="entry name" value="Thioredoxin"/>
    <property type="match status" value="1"/>
</dbReference>
<dbReference type="InterPro" id="IPR013766">
    <property type="entry name" value="Thioredoxin_domain"/>
</dbReference>
<evidence type="ECO:0000313" key="3">
    <source>
        <dbReference type="EMBL" id="AKK74014.1"/>
    </source>
</evidence>
<evidence type="ECO:0000313" key="4">
    <source>
        <dbReference type="EMBL" id="QIY90182.1"/>
    </source>
</evidence>
<reference evidence="4 6" key="2">
    <citation type="submission" date="2019-09" db="EMBL/GenBank/DDBJ databases">
        <title>FDA dAtabase for Regulatory Grade micrObial Sequences (FDA-ARGOS): Supporting development and validation of Infectious Disease Dx tests.</title>
        <authorList>
            <person name="Sciortino C."/>
            <person name="Tallon L."/>
            <person name="Sadzewicz L."/>
            <person name="Vavikolanu K."/>
            <person name="Mehta A."/>
            <person name="Aluvathingal J."/>
            <person name="Nadendla S."/>
            <person name="Nandy P."/>
            <person name="Geyer C."/>
            <person name="Yan Y."/>
            <person name="Sichtig H."/>
        </authorList>
    </citation>
    <scope>NUCLEOTIDE SEQUENCE [LARGE SCALE GENOMIC DNA]</scope>
    <source>
        <strain evidence="4 6">FDAARGOS_636</strain>
    </source>
</reference>
<dbReference type="AlphaFoldDB" id="A0A0G3M5A7"/>
<dbReference type="EMBL" id="CP009928">
    <property type="protein sequence ID" value="AKK74014.1"/>
    <property type="molecule type" value="Genomic_DNA"/>
</dbReference>
<evidence type="ECO:0000256" key="1">
    <source>
        <dbReference type="ARBA" id="ARBA00023157"/>
    </source>
</evidence>
<dbReference type="CDD" id="cd02947">
    <property type="entry name" value="TRX_family"/>
    <property type="match status" value="1"/>
</dbReference>
<dbReference type="STRING" id="1324352.OK18_16655"/>
<evidence type="ECO:0000313" key="6">
    <source>
        <dbReference type="Proteomes" id="UP000501570"/>
    </source>
</evidence>
<dbReference type="Proteomes" id="UP000501570">
    <property type="component" value="Chromosome"/>
</dbReference>
<evidence type="ECO:0000259" key="2">
    <source>
        <dbReference type="PROSITE" id="PS51352"/>
    </source>
</evidence>
<reference evidence="3 5" key="1">
    <citation type="submission" date="2014-11" db="EMBL/GenBank/DDBJ databases">
        <authorList>
            <person name="Park G.-S."/>
            <person name="Hong S.-J."/>
            <person name="Jung B.K."/>
            <person name="Khan A.R."/>
            <person name="Kwak Y."/>
            <person name="Shin J.-H."/>
        </authorList>
    </citation>
    <scope>NUCLEOTIDE SEQUENCE [LARGE SCALE GENOMIC DNA]</scope>
    <source>
        <strain evidence="3 5">DSM 27622</strain>
    </source>
</reference>
<name>A0A0G3M5A7_CHRGL</name>
<dbReference type="RefSeq" id="WP_050021420.1">
    <property type="nucleotide sequence ID" value="NZ_CP009928.1"/>
</dbReference>
<dbReference type="PROSITE" id="PS51352">
    <property type="entry name" value="THIOREDOXIN_2"/>
    <property type="match status" value="1"/>
</dbReference>
<dbReference type="KEGG" id="cgn:OK18_16655"/>